<gene>
    <name evidence="3" type="primary">LOC108620474</name>
</gene>
<evidence type="ECO:0000256" key="1">
    <source>
        <dbReference type="SAM" id="MobiDB-lite"/>
    </source>
</evidence>
<keyword evidence="2" id="KW-1185">Reference proteome</keyword>
<feature type="compositionally biased region" description="Polar residues" evidence="1">
    <location>
        <begin position="31"/>
        <end position="44"/>
    </location>
</feature>
<protein>
    <submittedName>
        <fullName evidence="3">Probable ubiquitin thioesterase DG1039</fullName>
    </submittedName>
</protein>
<feature type="compositionally biased region" description="Low complexity" evidence="1">
    <location>
        <begin position="1"/>
        <end position="30"/>
    </location>
</feature>
<sequence>MQRQNPNPYQQQQLQEQHQQQQVQQQYSTQEYSHSTQEQHQQRISRTEQHVQRSQITTQQRGQSVCLSAPVGPALPCHALPCHATPELSRLRISTSCIGQWDSHRGFRIPTVPFSCYRISIRYRQSPFLLMPISL</sequence>
<name>A0ABM1Q078_DROAR</name>
<reference evidence="3" key="1">
    <citation type="submission" date="2025-08" db="UniProtKB">
        <authorList>
            <consortium name="RefSeq"/>
        </authorList>
    </citation>
    <scope>IDENTIFICATION</scope>
    <source>
        <tissue evidence="3">Whole organism</tissue>
    </source>
</reference>
<evidence type="ECO:0000313" key="2">
    <source>
        <dbReference type="Proteomes" id="UP000694904"/>
    </source>
</evidence>
<feature type="region of interest" description="Disordered" evidence="1">
    <location>
        <begin position="1"/>
        <end position="63"/>
    </location>
</feature>
<dbReference type="Proteomes" id="UP000694904">
    <property type="component" value="Unplaced"/>
</dbReference>
<dbReference type="GeneID" id="108620474"/>
<feature type="compositionally biased region" description="Polar residues" evidence="1">
    <location>
        <begin position="52"/>
        <end position="63"/>
    </location>
</feature>
<proteinExistence type="predicted"/>
<organism evidence="2 3">
    <name type="scientific">Drosophila arizonae</name>
    <name type="common">Fruit fly</name>
    <dbReference type="NCBI Taxonomy" id="7263"/>
    <lineage>
        <taxon>Eukaryota</taxon>
        <taxon>Metazoa</taxon>
        <taxon>Ecdysozoa</taxon>
        <taxon>Arthropoda</taxon>
        <taxon>Hexapoda</taxon>
        <taxon>Insecta</taxon>
        <taxon>Pterygota</taxon>
        <taxon>Neoptera</taxon>
        <taxon>Endopterygota</taxon>
        <taxon>Diptera</taxon>
        <taxon>Brachycera</taxon>
        <taxon>Muscomorpha</taxon>
        <taxon>Ephydroidea</taxon>
        <taxon>Drosophilidae</taxon>
        <taxon>Drosophila</taxon>
    </lineage>
</organism>
<accession>A0ABM1Q078</accession>
<dbReference type="RefSeq" id="XP_017872864.1">
    <property type="nucleotide sequence ID" value="XM_018017375.1"/>
</dbReference>
<evidence type="ECO:0000313" key="3">
    <source>
        <dbReference type="RefSeq" id="XP_017872864.1"/>
    </source>
</evidence>